<dbReference type="InterPro" id="IPR043130">
    <property type="entry name" value="CDP-OH_PTrfase_TM_dom"/>
</dbReference>
<evidence type="ECO:0000256" key="11">
    <source>
        <dbReference type="RuleBase" id="RU003750"/>
    </source>
</evidence>
<dbReference type="Pfam" id="PF01066">
    <property type="entry name" value="CDP-OH_P_transf"/>
    <property type="match status" value="1"/>
</dbReference>
<evidence type="ECO:0000256" key="7">
    <source>
        <dbReference type="ARBA" id="ARBA00023098"/>
    </source>
</evidence>
<evidence type="ECO:0000256" key="8">
    <source>
        <dbReference type="ARBA" id="ARBA00023136"/>
    </source>
</evidence>
<feature type="transmembrane region" description="Helical" evidence="12">
    <location>
        <begin position="124"/>
        <end position="142"/>
    </location>
</feature>
<dbReference type="PANTHER" id="PTHR14269:SF61">
    <property type="entry name" value="CDP-DIACYLGLYCEROL--SERINE O-PHOSPHATIDYLTRANSFERASE"/>
    <property type="match status" value="1"/>
</dbReference>
<dbReference type="GO" id="GO:0016020">
    <property type="term" value="C:membrane"/>
    <property type="evidence" value="ECO:0007669"/>
    <property type="project" value="UniProtKB-SubCell"/>
</dbReference>
<sequence>MVKKSIPNVLTFLNLSFGVLAILEIVGGSYFISGVFLICAAVVDRYDGRIARFLNVSSTLGKELDSLADLVSFGVAPALLIFCKFNFLNLGHIKGIGICVLLLYVISGSYRLAKYNIGHFDNVFIGMPITVAGFILAVYSLAAPINSAFTMGSVVLLLFLACFMVSKYKFNKR</sequence>
<keyword evidence="8 12" id="KW-0472">Membrane</keyword>
<feature type="transmembrane region" description="Helical" evidence="12">
    <location>
        <begin position="93"/>
        <end position="112"/>
    </location>
</feature>
<evidence type="ECO:0000256" key="9">
    <source>
        <dbReference type="ARBA" id="ARBA00023209"/>
    </source>
</evidence>
<dbReference type="InterPro" id="IPR000462">
    <property type="entry name" value="CDP-OH_P_trans"/>
</dbReference>
<organism evidence="13 14">
    <name type="scientific">Paenibacillus riograndensis SBR5</name>
    <dbReference type="NCBI Taxonomy" id="1073571"/>
    <lineage>
        <taxon>Bacteria</taxon>
        <taxon>Bacillati</taxon>
        <taxon>Bacillota</taxon>
        <taxon>Bacilli</taxon>
        <taxon>Bacillales</taxon>
        <taxon>Paenibacillaceae</taxon>
        <taxon>Paenibacillus</taxon>
        <taxon>Paenibacillus sonchi group</taxon>
    </lineage>
</organism>
<evidence type="ECO:0000256" key="1">
    <source>
        <dbReference type="ARBA" id="ARBA00004141"/>
    </source>
</evidence>
<keyword evidence="5 12" id="KW-0812">Transmembrane</keyword>
<dbReference type="Gene3D" id="1.20.120.1760">
    <property type="match status" value="1"/>
</dbReference>
<keyword evidence="7" id="KW-0443">Lipid metabolism</keyword>
<dbReference type="InterPro" id="IPR050324">
    <property type="entry name" value="CDP-alcohol_PTase-I"/>
</dbReference>
<evidence type="ECO:0000256" key="6">
    <source>
        <dbReference type="ARBA" id="ARBA00022989"/>
    </source>
</evidence>
<proteinExistence type="inferred from homology"/>
<feature type="transmembrane region" description="Helical" evidence="12">
    <location>
        <begin position="148"/>
        <end position="166"/>
    </location>
</feature>
<accession>A0A0E4HD76</accession>
<dbReference type="RefSeq" id="WP_020432506.1">
    <property type="nucleotide sequence ID" value="NZ_AGBD01001492.1"/>
</dbReference>
<evidence type="ECO:0000256" key="10">
    <source>
        <dbReference type="ARBA" id="ARBA00023264"/>
    </source>
</evidence>
<dbReference type="STRING" id="483937.AMQ84_11040"/>
<keyword evidence="4 11" id="KW-0808">Transferase</keyword>
<evidence type="ECO:0000256" key="2">
    <source>
        <dbReference type="ARBA" id="ARBA00010441"/>
    </source>
</evidence>
<keyword evidence="3" id="KW-0444">Lipid biosynthesis</keyword>
<protein>
    <submittedName>
        <fullName evidence="13">CDP-diacylglycerol/serine O-phosphatidyltransferase</fullName>
    </submittedName>
</protein>
<dbReference type="PROSITE" id="PS00379">
    <property type="entry name" value="CDP_ALCOHOL_P_TRANSF"/>
    <property type="match status" value="1"/>
</dbReference>
<dbReference type="GO" id="GO:0008654">
    <property type="term" value="P:phospholipid biosynthetic process"/>
    <property type="evidence" value="ECO:0007669"/>
    <property type="project" value="UniProtKB-KW"/>
</dbReference>
<dbReference type="EMBL" id="LN831776">
    <property type="protein sequence ID" value="CQR55075.1"/>
    <property type="molecule type" value="Genomic_DNA"/>
</dbReference>
<gene>
    <name evidence="13" type="ORF">PRIO_2671</name>
</gene>
<name>A0A0E4HD76_9BACL</name>
<comment type="similarity">
    <text evidence="2 11">Belongs to the CDP-alcohol phosphatidyltransferase class-I family.</text>
</comment>
<dbReference type="Proteomes" id="UP000033163">
    <property type="component" value="Chromosome I"/>
</dbReference>
<dbReference type="GO" id="GO:0016780">
    <property type="term" value="F:phosphotransferase activity, for other substituted phosphate groups"/>
    <property type="evidence" value="ECO:0007669"/>
    <property type="project" value="InterPro"/>
</dbReference>
<dbReference type="KEGG" id="pri:PRIO_2671"/>
<dbReference type="AlphaFoldDB" id="A0A0E4HD76"/>
<evidence type="ECO:0000256" key="4">
    <source>
        <dbReference type="ARBA" id="ARBA00022679"/>
    </source>
</evidence>
<evidence type="ECO:0000256" key="12">
    <source>
        <dbReference type="SAM" id="Phobius"/>
    </source>
</evidence>
<evidence type="ECO:0000256" key="3">
    <source>
        <dbReference type="ARBA" id="ARBA00022516"/>
    </source>
</evidence>
<dbReference type="PATRIC" id="fig|1073571.4.peg.2847"/>
<evidence type="ECO:0000313" key="14">
    <source>
        <dbReference type="Proteomes" id="UP000033163"/>
    </source>
</evidence>
<dbReference type="InterPro" id="IPR048254">
    <property type="entry name" value="CDP_ALCOHOL_P_TRANSF_CS"/>
</dbReference>
<reference evidence="14" key="1">
    <citation type="submission" date="2015-03" db="EMBL/GenBank/DDBJ databases">
        <authorList>
            <person name="Wibberg D."/>
        </authorList>
    </citation>
    <scope>NUCLEOTIDE SEQUENCE [LARGE SCALE GENOMIC DNA]</scope>
</reference>
<evidence type="ECO:0000256" key="5">
    <source>
        <dbReference type="ARBA" id="ARBA00022692"/>
    </source>
</evidence>
<keyword evidence="9" id="KW-0594">Phospholipid biosynthesis</keyword>
<dbReference type="HOGENOM" id="CLU_049944_3_2_9"/>
<comment type="subcellular location">
    <subcellularLocation>
        <location evidence="1">Membrane</location>
        <topology evidence="1">Multi-pass membrane protein</topology>
    </subcellularLocation>
</comment>
<keyword evidence="6 12" id="KW-1133">Transmembrane helix</keyword>
<dbReference type="PANTHER" id="PTHR14269">
    <property type="entry name" value="CDP-DIACYLGLYCEROL--GLYCEROL-3-PHOSPHATE 3-PHOSPHATIDYLTRANSFERASE-RELATED"/>
    <property type="match status" value="1"/>
</dbReference>
<evidence type="ECO:0000313" key="13">
    <source>
        <dbReference type="EMBL" id="CQR55075.1"/>
    </source>
</evidence>
<feature type="transmembrane region" description="Helical" evidence="12">
    <location>
        <begin position="20"/>
        <end position="43"/>
    </location>
</feature>
<keyword evidence="10" id="KW-1208">Phospholipid metabolism</keyword>